<dbReference type="STRING" id="7244.B4LEA3"/>
<evidence type="ECO:0000313" key="11">
    <source>
        <dbReference type="EMBL" id="EDW69059.1"/>
    </source>
</evidence>
<sequence>MRYQPRLRDGKAAPLPWPLAMYRRLNHIAWPLEDGASRRMVFIERLLIFVGFIIFCEHNEVDMHYVLAYRNDIDKMLTGVPTYLVLFEMQIRGFQLAATKDSFKQLLQKFYADIYVSQETEPVRFARIQRQMLGTRLNSVVYLMALFNFSLVPVQNVIYHRREMLYQQVYFFDNTKLQYYIPLICANYWVGIIITTMIFGELNILGELMMHLNARYELLGRDLKQVAKALLLHGHPAKIAAQYRCALIEILRRNAALNRFGQQMELEFSFRIFIMFAFSAALLCAMGFKAYTNPAGNIVYIVWFTAKFCELLALGMLGSILYATTDQLSVMYYCCDWEQVIYKSSNAQENVKLMKLVTMAIEINSRPFYLTGLKYFRVTLVAVLKIIQGAFSYFTFLTSMR</sequence>
<comment type="caution">
    <text evidence="10">Lacks conserved residue(s) required for the propagation of feature annotation.</text>
</comment>
<comment type="subcellular location">
    <subcellularLocation>
        <location evidence="1 10">Cell membrane</location>
        <topology evidence="1 10">Multi-pass membrane protein</topology>
    </subcellularLocation>
</comment>
<dbReference type="AlphaFoldDB" id="B4LEA3"/>
<dbReference type="InParanoid" id="B4LEA3"/>
<name>B4LEA3_DROVI</name>
<keyword evidence="4 10" id="KW-0812">Transmembrane</keyword>
<evidence type="ECO:0000256" key="8">
    <source>
        <dbReference type="ARBA" id="ARBA00023170"/>
    </source>
</evidence>
<evidence type="ECO:0000256" key="1">
    <source>
        <dbReference type="ARBA" id="ARBA00004651"/>
    </source>
</evidence>
<evidence type="ECO:0000256" key="6">
    <source>
        <dbReference type="ARBA" id="ARBA00022989"/>
    </source>
</evidence>
<comment type="similarity">
    <text evidence="10">Belongs to the insect chemoreceptor superfamily. Heteromeric odorant receptor channel (TC 1.A.69) family.</text>
</comment>
<evidence type="ECO:0000256" key="2">
    <source>
        <dbReference type="ARBA" id="ARBA00022475"/>
    </source>
</evidence>
<evidence type="ECO:0000256" key="4">
    <source>
        <dbReference type="ARBA" id="ARBA00022692"/>
    </source>
</evidence>
<dbReference type="HOGENOM" id="CLU_687484_0_0_1"/>
<proteinExistence type="inferred from homology"/>
<dbReference type="PhylomeDB" id="B4LEA3"/>
<evidence type="ECO:0000256" key="7">
    <source>
        <dbReference type="ARBA" id="ARBA00023136"/>
    </source>
</evidence>
<gene>
    <name evidence="11" type="primary">Dvir\GJ13035</name>
    <name evidence="11" type="ORF">Dvir_GJ13035</name>
</gene>
<feature type="transmembrane region" description="Helical" evidence="10">
    <location>
        <begin position="300"/>
        <end position="323"/>
    </location>
</feature>
<keyword evidence="7 10" id="KW-0472">Membrane</keyword>
<keyword evidence="8 10" id="KW-0675">Receptor</keyword>
<feature type="transmembrane region" description="Helical" evidence="10">
    <location>
        <begin position="140"/>
        <end position="159"/>
    </location>
</feature>
<feature type="transmembrane region" description="Helical" evidence="10">
    <location>
        <begin position="375"/>
        <end position="396"/>
    </location>
</feature>
<evidence type="ECO:0000256" key="10">
    <source>
        <dbReference type="RuleBase" id="RU351113"/>
    </source>
</evidence>
<organism evidence="11 12">
    <name type="scientific">Drosophila virilis</name>
    <name type="common">Fruit fly</name>
    <dbReference type="NCBI Taxonomy" id="7244"/>
    <lineage>
        <taxon>Eukaryota</taxon>
        <taxon>Metazoa</taxon>
        <taxon>Ecdysozoa</taxon>
        <taxon>Arthropoda</taxon>
        <taxon>Hexapoda</taxon>
        <taxon>Insecta</taxon>
        <taxon>Pterygota</taxon>
        <taxon>Neoptera</taxon>
        <taxon>Endopterygota</taxon>
        <taxon>Diptera</taxon>
        <taxon>Brachycera</taxon>
        <taxon>Muscomorpha</taxon>
        <taxon>Ephydroidea</taxon>
        <taxon>Drosophilidae</taxon>
        <taxon>Drosophila</taxon>
    </lineage>
</organism>
<keyword evidence="12" id="KW-1185">Reference proteome</keyword>
<keyword evidence="3 10" id="KW-0716">Sensory transduction</keyword>
<evidence type="ECO:0000256" key="9">
    <source>
        <dbReference type="ARBA" id="ARBA00023224"/>
    </source>
</evidence>
<feature type="transmembrane region" description="Helical" evidence="10">
    <location>
        <begin position="179"/>
        <end position="200"/>
    </location>
</feature>
<protein>
    <recommendedName>
        <fullName evidence="10">Odorant receptor</fullName>
    </recommendedName>
</protein>
<dbReference type="InterPro" id="IPR004117">
    <property type="entry name" value="7tm6_olfct_rcpt"/>
</dbReference>
<dbReference type="OMA" id="VFCEHNE"/>
<dbReference type="FunCoup" id="B4LEA3">
    <property type="interactions" value="7"/>
</dbReference>
<dbReference type="EMBL" id="CH940647">
    <property type="protein sequence ID" value="EDW69059.1"/>
    <property type="molecule type" value="Genomic_DNA"/>
</dbReference>
<dbReference type="GO" id="GO:0004984">
    <property type="term" value="F:olfactory receptor activity"/>
    <property type="evidence" value="ECO:0007669"/>
    <property type="project" value="InterPro"/>
</dbReference>
<dbReference type="GO" id="GO:0005549">
    <property type="term" value="F:odorant binding"/>
    <property type="evidence" value="ECO:0007669"/>
    <property type="project" value="InterPro"/>
</dbReference>
<keyword evidence="2" id="KW-1003">Cell membrane</keyword>
<dbReference type="GO" id="GO:0005886">
    <property type="term" value="C:plasma membrane"/>
    <property type="evidence" value="ECO:0007669"/>
    <property type="project" value="UniProtKB-SubCell"/>
</dbReference>
<keyword evidence="6 10" id="KW-1133">Transmembrane helix</keyword>
<dbReference type="PANTHER" id="PTHR21137">
    <property type="entry name" value="ODORANT RECEPTOR"/>
    <property type="match status" value="1"/>
</dbReference>
<dbReference type="KEGG" id="dvi:6623244"/>
<evidence type="ECO:0000256" key="3">
    <source>
        <dbReference type="ARBA" id="ARBA00022606"/>
    </source>
</evidence>
<dbReference type="OrthoDB" id="7845758at2759"/>
<keyword evidence="9 10" id="KW-0807">Transducer</keyword>
<accession>B4LEA3</accession>
<evidence type="ECO:0000313" key="12">
    <source>
        <dbReference type="Proteomes" id="UP000008792"/>
    </source>
</evidence>
<reference evidence="11 12" key="1">
    <citation type="journal article" date="2007" name="Nature">
        <title>Evolution of genes and genomes on the Drosophila phylogeny.</title>
        <authorList>
            <consortium name="Drosophila 12 Genomes Consortium"/>
            <person name="Clark A.G."/>
            <person name="Eisen M.B."/>
            <person name="Smith D.R."/>
            <person name="Bergman C.M."/>
            <person name="Oliver B."/>
            <person name="Markow T.A."/>
            <person name="Kaufman T.C."/>
            <person name="Kellis M."/>
            <person name="Gelbart W."/>
            <person name="Iyer V.N."/>
            <person name="Pollard D.A."/>
            <person name="Sackton T.B."/>
            <person name="Larracuente A.M."/>
            <person name="Singh N.D."/>
            <person name="Abad J.P."/>
            <person name="Abt D.N."/>
            <person name="Adryan B."/>
            <person name="Aguade M."/>
            <person name="Akashi H."/>
            <person name="Anderson W.W."/>
            <person name="Aquadro C.F."/>
            <person name="Ardell D.H."/>
            <person name="Arguello R."/>
            <person name="Artieri C.G."/>
            <person name="Barbash D.A."/>
            <person name="Barker D."/>
            <person name="Barsanti P."/>
            <person name="Batterham P."/>
            <person name="Batzoglou S."/>
            <person name="Begun D."/>
            <person name="Bhutkar A."/>
            <person name="Blanco E."/>
            <person name="Bosak S.A."/>
            <person name="Bradley R.K."/>
            <person name="Brand A.D."/>
            <person name="Brent M.R."/>
            <person name="Brooks A.N."/>
            <person name="Brown R.H."/>
            <person name="Butlin R.K."/>
            <person name="Caggese C."/>
            <person name="Calvi B.R."/>
            <person name="Bernardo de Carvalho A."/>
            <person name="Caspi A."/>
            <person name="Castrezana S."/>
            <person name="Celniker S.E."/>
            <person name="Chang J.L."/>
            <person name="Chapple C."/>
            <person name="Chatterji S."/>
            <person name="Chinwalla A."/>
            <person name="Civetta A."/>
            <person name="Clifton S.W."/>
            <person name="Comeron J.M."/>
            <person name="Costello J.C."/>
            <person name="Coyne J.A."/>
            <person name="Daub J."/>
            <person name="David R.G."/>
            <person name="Delcher A.L."/>
            <person name="Delehaunty K."/>
            <person name="Do C.B."/>
            <person name="Ebling H."/>
            <person name="Edwards K."/>
            <person name="Eickbush T."/>
            <person name="Evans J.D."/>
            <person name="Filipski A."/>
            <person name="Findeiss S."/>
            <person name="Freyhult E."/>
            <person name="Fulton L."/>
            <person name="Fulton R."/>
            <person name="Garcia A.C."/>
            <person name="Gardiner A."/>
            <person name="Garfield D.A."/>
            <person name="Garvin B.E."/>
            <person name="Gibson G."/>
            <person name="Gilbert D."/>
            <person name="Gnerre S."/>
            <person name="Godfrey J."/>
            <person name="Good R."/>
            <person name="Gotea V."/>
            <person name="Gravely B."/>
            <person name="Greenberg A.J."/>
            <person name="Griffiths-Jones S."/>
            <person name="Gross S."/>
            <person name="Guigo R."/>
            <person name="Gustafson E.A."/>
            <person name="Haerty W."/>
            <person name="Hahn M.W."/>
            <person name="Halligan D.L."/>
            <person name="Halpern A.L."/>
            <person name="Halter G.M."/>
            <person name="Han M.V."/>
            <person name="Heger A."/>
            <person name="Hillier L."/>
            <person name="Hinrichs A.S."/>
            <person name="Holmes I."/>
            <person name="Hoskins R.A."/>
            <person name="Hubisz M.J."/>
            <person name="Hultmark D."/>
            <person name="Huntley M.A."/>
            <person name="Jaffe D.B."/>
            <person name="Jagadeeshan S."/>
            <person name="Jeck W.R."/>
            <person name="Johnson J."/>
            <person name="Jones C.D."/>
            <person name="Jordan W.C."/>
            <person name="Karpen G.H."/>
            <person name="Kataoka E."/>
            <person name="Keightley P.D."/>
            <person name="Kheradpour P."/>
            <person name="Kirkness E.F."/>
            <person name="Koerich L.B."/>
            <person name="Kristiansen K."/>
            <person name="Kudrna D."/>
            <person name="Kulathinal R.J."/>
            <person name="Kumar S."/>
            <person name="Kwok R."/>
            <person name="Lander E."/>
            <person name="Langley C.H."/>
            <person name="Lapoint R."/>
            <person name="Lazzaro B.P."/>
            <person name="Lee S.J."/>
            <person name="Levesque L."/>
            <person name="Li R."/>
            <person name="Lin C.F."/>
            <person name="Lin M.F."/>
            <person name="Lindblad-Toh K."/>
            <person name="Llopart A."/>
            <person name="Long M."/>
            <person name="Low L."/>
            <person name="Lozovsky E."/>
            <person name="Lu J."/>
            <person name="Luo M."/>
            <person name="Machado C.A."/>
            <person name="Makalowski W."/>
            <person name="Marzo M."/>
            <person name="Matsuda M."/>
            <person name="Matzkin L."/>
            <person name="McAllister B."/>
            <person name="McBride C.S."/>
            <person name="McKernan B."/>
            <person name="McKernan K."/>
            <person name="Mendez-Lago M."/>
            <person name="Minx P."/>
            <person name="Mollenhauer M.U."/>
            <person name="Montooth K."/>
            <person name="Mount S.M."/>
            <person name="Mu X."/>
            <person name="Myers E."/>
            <person name="Negre B."/>
            <person name="Newfeld S."/>
            <person name="Nielsen R."/>
            <person name="Noor M.A."/>
            <person name="O'Grady P."/>
            <person name="Pachter L."/>
            <person name="Papaceit M."/>
            <person name="Parisi M.J."/>
            <person name="Parisi M."/>
            <person name="Parts L."/>
            <person name="Pedersen J.S."/>
            <person name="Pesole G."/>
            <person name="Phillippy A.M."/>
            <person name="Ponting C.P."/>
            <person name="Pop M."/>
            <person name="Porcelli D."/>
            <person name="Powell J.R."/>
            <person name="Prohaska S."/>
            <person name="Pruitt K."/>
            <person name="Puig M."/>
            <person name="Quesneville H."/>
            <person name="Ram K.R."/>
            <person name="Rand D."/>
            <person name="Rasmussen M.D."/>
            <person name="Reed L.K."/>
            <person name="Reenan R."/>
            <person name="Reily A."/>
            <person name="Remington K.A."/>
            <person name="Rieger T.T."/>
            <person name="Ritchie M.G."/>
            <person name="Robin C."/>
            <person name="Rogers Y.H."/>
            <person name="Rohde C."/>
            <person name="Rozas J."/>
            <person name="Rubenfield M.J."/>
            <person name="Ruiz A."/>
            <person name="Russo S."/>
            <person name="Salzberg S.L."/>
            <person name="Sanchez-Gracia A."/>
            <person name="Saranga D.J."/>
            <person name="Sato H."/>
            <person name="Schaeffer S.W."/>
            <person name="Schatz M.C."/>
            <person name="Schlenke T."/>
            <person name="Schwartz R."/>
            <person name="Segarra C."/>
            <person name="Singh R.S."/>
            <person name="Sirot L."/>
            <person name="Sirota M."/>
            <person name="Sisneros N.B."/>
            <person name="Smith C.D."/>
            <person name="Smith T.F."/>
            <person name="Spieth J."/>
            <person name="Stage D.E."/>
            <person name="Stark A."/>
            <person name="Stephan W."/>
            <person name="Strausberg R.L."/>
            <person name="Strempel S."/>
            <person name="Sturgill D."/>
            <person name="Sutton G."/>
            <person name="Sutton G.G."/>
            <person name="Tao W."/>
            <person name="Teichmann S."/>
            <person name="Tobari Y.N."/>
            <person name="Tomimura Y."/>
            <person name="Tsolas J.M."/>
            <person name="Valente V.L."/>
            <person name="Venter E."/>
            <person name="Venter J.C."/>
            <person name="Vicario S."/>
            <person name="Vieira F.G."/>
            <person name="Vilella A.J."/>
            <person name="Villasante A."/>
            <person name="Walenz B."/>
            <person name="Wang J."/>
            <person name="Wasserman M."/>
            <person name="Watts T."/>
            <person name="Wilson D."/>
            <person name="Wilson R.K."/>
            <person name="Wing R.A."/>
            <person name="Wolfner M.F."/>
            <person name="Wong A."/>
            <person name="Wong G.K."/>
            <person name="Wu C.I."/>
            <person name="Wu G."/>
            <person name="Yamamoto D."/>
            <person name="Yang H.P."/>
            <person name="Yang S.P."/>
            <person name="Yorke J.A."/>
            <person name="Yoshida K."/>
            <person name="Zdobnov E."/>
            <person name="Zhang P."/>
            <person name="Zhang Y."/>
            <person name="Zimin A.V."/>
            <person name="Baldwin J."/>
            <person name="Abdouelleil A."/>
            <person name="Abdulkadir J."/>
            <person name="Abebe A."/>
            <person name="Abera B."/>
            <person name="Abreu J."/>
            <person name="Acer S.C."/>
            <person name="Aftuck L."/>
            <person name="Alexander A."/>
            <person name="An P."/>
            <person name="Anderson E."/>
            <person name="Anderson S."/>
            <person name="Arachi H."/>
            <person name="Azer M."/>
            <person name="Bachantsang P."/>
            <person name="Barry A."/>
            <person name="Bayul T."/>
            <person name="Berlin A."/>
            <person name="Bessette D."/>
            <person name="Bloom T."/>
            <person name="Blye J."/>
            <person name="Boguslavskiy L."/>
            <person name="Bonnet C."/>
            <person name="Boukhgalter B."/>
            <person name="Bourzgui I."/>
            <person name="Brown A."/>
            <person name="Cahill P."/>
            <person name="Channer S."/>
            <person name="Cheshatsang Y."/>
            <person name="Chuda L."/>
            <person name="Citroen M."/>
            <person name="Collymore A."/>
            <person name="Cooke P."/>
            <person name="Costello M."/>
            <person name="D'Aco K."/>
            <person name="Daza R."/>
            <person name="De Haan G."/>
            <person name="DeGray S."/>
            <person name="DeMaso C."/>
            <person name="Dhargay N."/>
            <person name="Dooley K."/>
            <person name="Dooley E."/>
            <person name="Doricent M."/>
            <person name="Dorje P."/>
            <person name="Dorjee K."/>
            <person name="Dupes A."/>
            <person name="Elong R."/>
            <person name="Falk J."/>
            <person name="Farina A."/>
            <person name="Faro S."/>
            <person name="Ferguson D."/>
            <person name="Fisher S."/>
            <person name="Foley C.D."/>
            <person name="Franke A."/>
            <person name="Friedrich D."/>
            <person name="Gadbois L."/>
            <person name="Gearin G."/>
            <person name="Gearin C.R."/>
            <person name="Giannoukos G."/>
            <person name="Goode T."/>
            <person name="Graham J."/>
            <person name="Grandbois E."/>
            <person name="Grewal S."/>
            <person name="Gyaltsen K."/>
            <person name="Hafez N."/>
            <person name="Hagos B."/>
            <person name="Hall J."/>
            <person name="Henson C."/>
            <person name="Hollinger A."/>
            <person name="Honan T."/>
            <person name="Huard M.D."/>
            <person name="Hughes L."/>
            <person name="Hurhula B."/>
            <person name="Husby M.E."/>
            <person name="Kamat A."/>
            <person name="Kanga B."/>
            <person name="Kashin S."/>
            <person name="Khazanovich D."/>
            <person name="Kisner P."/>
            <person name="Lance K."/>
            <person name="Lara M."/>
            <person name="Lee W."/>
            <person name="Lennon N."/>
            <person name="Letendre F."/>
            <person name="LeVine R."/>
            <person name="Lipovsky A."/>
            <person name="Liu X."/>
            <person name="Liu J."/>
            <person name="Liu S."/>
            <person name="Lokyitsang T."/>
            <person name="Lokyitsang Y."/>
            <person name="Lubonja R."/>
            <person name="Lui A."/>
            <person name="MacDonald P."/>
            <person name="Magnisalis V."/>
            <person name="Maru K."/>
            <person name="Matthews C."/>
            <person name="McCusker W."/>
            <person name="McDonough S."/>
            <person name="Mehta T."/>
            <person name="Meldrim J."/>
            <person name="Meneus L."/>
            <person name="Mihai O."/>
            <person name="Mihalev A."/>
            <person name="Mihova T."/>
            <person name="Mittelman R."/>
            <person name="Mlenga V."/>
            <person name="Montmayeur A."/>
            <person name="Mulrain L."/>
            <person name="Navidi A."/>
            <person name="Naylor J."/>
            <person name="Negash T."/>
            <person name="Nguyen T."/>
            <person name="Nguyen N."/>
            <person name="Nicol R."/>
            <person name="Norbu C."/>
            <person name="Norbu N."/>
            <person name="Novod N."/>
            <person name="O'Neill B."/>
            <person name="Osman S."/>
            <person name="Markiewicz E."/>
            <person name="Oyono O.L."/>
            <person name="Patti C."/>
            <person name="Phunkhang P."/>
            <person name="Pierre F."/>
            <person name="Priest M."/>
            <person name="Raghuraman S."/>
            <person name="Rege F."/>
            <person name="Reyes R."/>
            <person name="Rise C."/>
            <person name="Rogov P."/>
            <person name="Ross K."/>
            <person name="Ryan E."/>
            <person name="Settipalli S."/>
            <person name="Shea T."/>
            <person name="Sherpa N."/>
            <person name="Shi L."/>
            <person name="Shih D."/>
            <person name="Sparrow T."/>
            <person name="Spaulding J."/>
            <person name="Stalker J."/>
            <person name="Stange-Thomann N."/>
            <person name="Stavropoulos S."/>
            <person name="Stone C."/>
            <person name="Strader C."/>
            <person name="Tesfaye S."/>
            <person name="Thomson T."/>
            <person name="Thoulutsang Y."/>
            <person name="Thoulutsang D."/>
            <person name="Topham K."/>
            <person name="Topping I."/>
            <person name="Tsamla T."/>
            <person name="Vassiliev H."/>
            <person name="Vo A."/>
            <person name="Wangchuk T."/>
            <person name="Wangdi T."/>
            <person name="Weiand M."/>
            <person name="Wilkinson J."/>
            <person name="Wilson A."/>
            <person name="Yadav S."/>
            <person name="Young G."/>
            <person name="Yu Q."/>
            <person name="Zembek L."/>
            <person name="Zhong D."/>
            <person name="Zimmer A."/>
            <person name="Zwirko Z."/>
            <person name="Jaffe D.B."/>
            <person name="Alvarez P."/>
            <person name="Brockman W."/>
            <person name="Butler J."/>
            <person name="Chin C."/>
            <person name="Gnerre S."/>
            <person name="Grabherr M."/>
            <person name="Kleber M."/>
            <person name="Mauceli E."/>
            <person name="MacCallum I."/>
        </authorList>
    </citation>
    <scope>NUCLEOTIDE SEQUENCE [LARGE SCALE GENOMIC DNA]</scope>
    <source>
        <strain evidence="12">Tucson 15010-1051.87</strain>
    </source>
</reference>
<dbReference type="Proteomes" id="UP000008792">
    <property type="component" value="Unassembled WGS sequence"/>
</dbReference>
<evidence type="ECO:0000256" key="5">
    <source>
        <dbReference type="ARBA" id="ARBA00022725"/>
    </source>
</evidence>
<feature type="transmembrane region" description="Helical" evidence="10">
    <location>
        <begin position="268"/>
        <end position="288"/>
    </location>
</feature>
<dbReference type="GO" id="GO:0007165">
    <property type="term" value="P:signal transduction"/>
    <property type="evidence" value="ECO:0007669"/>
    <property type="project" value="UniProtKB-KW"/>
</dbReference>
<keyword evidence="5 10" id="KW-0552">Olfaction</keyword>
<dbReference type="eggNOG" id="ENOG502T9IC">
    <property type="taxonomic scope" value="Eukaryota"/>
</dbReference>
<dbReference type="PANTHER" id="PTHR21137:SF35">
    <property type="entry name" value="ODORANT RECEPTOR 19A-RELATED"/>
    <property type="match status" value="1"/>
</dbReference>